<evidence type="ECO:0000313" key="4">
    <source>
        <dbReference type="Proteomes" id="UP000235392"/>
    </source>
</evidence>
<reference evidence="2 4" key="1">
    <citation type="submission" date="2017-11" db="EMBL/GenBank/DDBJ databases">
        <title>De novo assembly and phasing of dikaryotic genomes from two isolates of Puccinia coronata f. sp. avenae, the causal agent of oat crown rust.</title>
        <authorList>
            <person name="Miller M.E."/>
            <person name="Zhang Y."/>
            <person name="Omidvar V."/>
            <person name="Sperschneider J."/>
            <person name="Schwessinger B."/>
            <person name="Raley C."/>
            <person name="Palmer J.M."/>
            <person name="Garnica D."/>
            <person name="Upadhyaya N."/>
            <person name="Rathjen J."/>
            <person name="Taylor J.M."/>
            <person name="Park R.F."/>
            <person name="Dodds P.N."/>
            <person name="Hirsch C.D."/>
            <person name="Kianian S.F."/>
            <person name="Figueroa M."/>
        </authorList>
    </citation>
    <scope>NUCLEOTIDE SEQUENCE [LARGE SCALE GENOMIC DNA]</scope>
    <source>
        <strain evidence="2">12SD80</strain>
    </source>
</reference>
<dbReference type="AlphaFoldDB" id="A0A2N5TAC3"/>
<proteinExistence type="predicted"/>
<dbReference type="Proteomes" id="UP000235392">
    <property type="component" value="Unassembled WGS sequence"/>
</dbReference>
<comment type="caution">
    <text evidence="2">The sequence shown here is derived from an EMBL/GenBank/DDBJ whole genome shotgun (WGS) entry which is preliminary data.</text>
</comment>
<evidence type="ECO:0000313" key="2">
    <source>
        <dbReference type="EMBL" id="PLW22464.1"/>
    </source>
</evidence>
<dbReference type="EMBL" id="PGCI01000663">
    <property type="protein sequence ID" value="PLW22464.1"/>
    <property type="molecule type" value="Genomic_DNA"/>
</dbReference>
<evidence type="ECO:0000256" key="1">
    <source>
        <dbReference type="SAM" id="MobiDB-lite"/>
    </source>
</evidence>
<gene>
    <name evidence="3" type="ORF">PCASD_07793</name>
    <name evidence="2" type="ORF">PCASD_11650</name>
</gene>
<feature type="compositionally biased region" description="Basic and acidic residues" evidence="1">
    <location>
        <begin position="37"/>
        <end position="49"/>
    </location>
</feature>
<dbReference type="EMBL" id="PGCI01000100">
    <property type="protein sequence ID" value="PLW40573.1"/>
    <property type="molecule type" value="Genomic_DNA"/>
</dbReference>
<sequence>MDGLSSYPVSNRISELPMEGANSPNILLLIANNGHHGSADPHDDHDRPSGECNNNLYESVEPPAGLYWSSGESALSSWLRWRIRSYLVSEPDMPETDLGHAISKPNCPDRNLINEI</sequence>
<name>A0A2N5TAC3_9BASI</name>
<organism evidence="2 4">
    <name type="scientific">Puccinia coronata f. sp. avenae</name>
    <dbReference type="NCBI Taxonomy" id="200324"/>
    <lineage>
        <taxon>Eukaryota</taxon>
        <taxon>Fungi</taxon>
        <taxon>Dikarya</taxon>
        <taxon>Basidiomycota</taxon>
        <taxon>Pucciniomycotina</taxon>
        <taxon>Pucciniomycetes</taxon>
        <taxon>Pucciniales</taxon>
        <taxon>Pucciniaceae</taxon>
        <taxon>Puccinia</taxon>
    </lineage>
</organism>
<accession>A0A2N5TAC3</accession>
<evidence type="ECO:0000313" key="3">
    <source>
        <dbReference type="EMBL" id="PLW40573.1"/>
    </source>
</evidence>
<protein>
    <submittedName>
        <fullName evidence="2">Uncharacterized protein</fullName>
    </submittedName>
</protein>
<feature type="region of interest" description="Disordered" evidence="1">
    <location>
        <begin position="32"/>
        <end position="56"/>
    </location>
</feature>